<dbReference type="EMBL" id="FM992689">
    <property type="protein sequence ID" value="CAX43969.1"/>
    <property type="molecule type" value="Genomic_DNA"/>
</dbReference>
<dbReference type="AlphaFoldDB" id="B9WC47"/>
<proteinExistence type="predicted"/>
<gene>
    <name evidence="2" type="ordered locus">Cd36_21890</name>
    <name evidence="3" type="ORF">CD36_21890</name>
</gene>
<reference evidence="3 4" key="1">
    <citation type="journal article" date="2009" name="Genome Res.">
        <title>Comparative genomics of the fungal pathogens Candida dubliniensis and Candida albicans.</title>
        <authorList>
            <person name="Jackson A.P."/>
            <person name="Gamble J.A."/>
            <person name="Yeomans T."/>
            <person name="Moran G.P."/>
            <person name="Saunders D."/>
            <person name="Harris D."/>
            <person name="Aslett M."/>
            <person name="Barrell J.F."/>
            <person name="Butler G."/>
            <person name="Citiulo F."/>
            <person name="Coleman D.C."/>
            <person name="de Groot P.W.J."/>
            <person name="Goodwin T.J."/>
            <person name="Quail M.A."/>
            <person name="McQuillan J."/>
            <person name="Munro C.A."/>
            <person name="Pain A."/>
            <person name="Poulter R.T."/>
            <person name="Rajandream M.A."/>
            <person name="Renauld H."/>
            <person name="Spiering M.J."/>
            <person name="Tivey A."/>
            <person name="Gow N.A.R."/>
            <person name="Barrell B."/>
            <person name="Sullivan D.J."/>
            <person name="Berriman M."/>
        </authorList>
    </citation>
    <scope>NUCLEOTIDE SEQUENCE [LARGE SCALE GENOMIC DNA]</scope>
    <source>
        <strain evidence="4">CD36 / ATCC MYA-646 / CBS 7987 / NCPF 3949 / NRRL Y-17841</strain>
    </source>
</reference>
<dbReference type="Gene3D" id="1.25.40.10">
    <property type="entry name" value="Tetratricopeptide repeat domain"/>
    <property type="match status" value="1"/>
</dbReference>
<evidence type="ECO:0000256" key="1">
    <source>
        <dbReference type="SAM" id="MobiDB-lite"/>
    </source>
</evidence>
<name>B9WC47_CANDC</name>
<dbReference type="GO" id="GO:1990112">
    <property type="term" value="C:RQC complex"/>
    <property type="evidence" value="ECO:0007669"/>
    <property type="project" value="TreeGrafter"/>
</dbReference>
<accession>B9WC47</accession>
<feature type="compositionally biased region" description="Basic residues" evidence="1">
    <location>
        <begin position="88"/>
        <end position="104"/>
    </location>
</feature>
<keyword evidence="4" id="KW-1185">Reference proteome</keyword>
<dbReference type="PANTHER" id="PTHR22684">
    <property type="entry name" value="NULP1-RELATED"/>
    <property type="match status" value="1"/>
</dbReference>
<dbReference type="Pfam" id="PF04910">
    <property type="entry name" value="Tcf25"/>
    <property type="match status" value="1"/>
</dbReference>
<dbReference type="Proteomes" id="UP000002605">
    <property type="component" value="Chromosome 2"/>
</dbReference>
<evidence type="ECO:0008006" key="5">
    <source>
        <dbReference type="Google" id="ProtNLM"/>
    </source>
</evidence>
<evidence type="ECO:0000313" key="4">
    <source>
        <dbReference type="Proteomes" id="UP000002605"/>
    </source>
</evidence>
<dbReference type="KEGG" id="cdu:CD36_21890"/>
<evidence type="ECO:0000313" key="2">
    <source>
        <dbReference type="CGD" id="CAL0000171395"/>
    </source>
</evidence>
<sequence>MSSRALRRLERRKLENELSLSPEPERNGKDDSDFEDGLISKPKVNAFALLNDDNETEDEEDPDINSESDNKGDEPTGNTHSTSGQHTKSSKKQKNKNNKKKQQQKKTTTNKKNQQNKIVDEYGDEEFDKILEQMRIKDNQATTSPVTNQTTSVSVYDFEEELDEITTPNPDYDSNFKAFTTNRLKQSLSFLSIKSVGTLDQDNEYKNLFGNLSMNTIEDANSTTSMGISPEMLQQFKRLAKLTRGWGGKDRRGIPGTTRKLLFSKIRDDWLPTTLKPLNMEEIKPDDYVKFLDYKEDTASLEELQLKVNKEVDLGVKYFQFSKINNIKERVANTRFYASVVMSPDPESLMQQLQQYPYHVETLLQVAMVLLRQGDNKSTSNALVERALFAFDRSLHKGFHELLYQASNGLARLPYERFMNRQFYLCLFRYITALGERSTFYTALAYCKLLLSLSPAEDPLGVRYFIDFYALMSEEWKYMVRFAESPLVTTYARWYTPGIAFSTVLAYLKLNQVEKARVALRKAFEAHPYTAYKLYQQIGLSNDSSISEASFKIDTEVEIATETYLVRCAIMWNDQSHRQFLHDELQNLFSDWKLQNTKNGVFSSILGTLGFKDNKKESNNAPFNLLRFAILSSENKIMAKLPQQLWSRNDIFEYDILPPKQDEEQPVLMGLSKKDENIVDHLLDYVDQNLLGTIIQSRTAEEGNFDEIVRGLELQNVEEAENQQD</sequence>
<dbReference type="GO" id="GO:0072344">
    <property type="term" value="P:rescue of stalled ribosome"/>
    <property type="evidence" value="ECO:0007669"/>
    <property type="project" value="TreeGrafter"/>
</dbReference>
<dbReference type="OrthoDB" id="205993at2759"/>
<dbReference type="GeneID" id="8046206"/>
<feature type="region of interest" description="Disordered" evidence="1">
    <location>
        <begin position="1"/>
        <end position="121"/>
    </location>
</feature>
<dbReference type="PANTHER" id="PTHR22684:SF0">
    <property type="entry name" value="RIBOSOME QUALITY CONTROL COMPLEX SUBUNIT TCF25"/>
    <property type="match status" value="1"/>
</dbReference>
<dbReference type="eggNOG" id="KOG2422">
    <property type="taxonomic scope" value="Eukaryota"/>
</dbReference>
<dbReference type="HOGENOM" id="CLU_008321_1_1_1"/>
<dbReference type="InterPro" id="IPR006994">
    <property type="entry name" value="TCF25/Rqc1"/>
</dbReference>
<feature type="compositionally biased region" description="Acidic residues" evidence="1">
    <location>
        <begin position="52"/>
        <end position="66"/>
    </location>
</feature>
<feature type="compositionally biased region" description="Basic residues" evidence="1">
    <location>
        <begin position="1"/>
        <end position="11"/>
    </location>
</feature>
<dbReference type="GO" id="GO:1990116">
    <property type="term" value="P:ribosome-associated ubiquitin-dependent protein catabolic process"/>
    <property type="evidence" value="ECO:0007669"/>
    <property type="project" value="TreeGrafter"/>
</dbReference>
<dbReference type="VEuPathDB" id="FungiDB:CD36_21890"/>
<evidence type="ECO:0000313" key="3">
    <source>
        <dbReference type="EMBL" id="CAX43969.1"/>
    </source>
</evidence>
<dbReference type="InterPro" id="IPR011990">
    <property type="entry name" value="TPR-like_helical_dom_sf"/>
</dbReference>
<organism evidence="3 4">
    <name type="scientific">Candida dubliniensis (strain CD36 / ATCC MYA-646 / CBS 7987 / NCPF 3949 / NRRL Y-17841)</name>
    <name type="common">Yeast</name>
    <dbReference type="NCBI Taxonomy" id="573826"/>
    <lineage>
        <taxon>Eukaryota</taxon>
        <taxon>Fungi</taxon>
        <taxon>Dikarya</taxon>
        <taxon>Ascomycota</taxon>
        <taxon>Saccharomycotina</taxon>
        <taxon>Pichiomycetes</taxon>
        <taxon>Debaryomycetaceae</taxon>
        <taxon>Candida/Lodderomyces clade</taxon>
        <taxon>Candida</taxon>
    </lineage>
</organism>
<protein>
    <recommendedName>
        <fullName evidence="5">DUF654-domain-containing protein</fullName>
    </recommendedName>
</protein>
<feature type="compositionally biased region" description="Polar residues" evidence="1">
    <location>
        <begin position="76"/>
        <end position="86"/>
    </location>
</feature>
<dbReference type="RefSeq" id="XP_002418666.1">
    <property type="nucleotide sequence ID" value="XM_002418621.1"/>
</dbReference>
<feature type="compositionally biased region" description="Low complexity" evidence="1">
    <location>
        <begin position="105"/>
        <end position="117"/>
    </location>
</feature>
<dbReference type="CGD" id="CAL0000171395">
    <property type="gene designation" value="Cd36_21890"/>
</dbReference>